<evidence type="ECO:0000256" key="6">
    <source>
        <dbReference type="SAM" id="SignalP"/>
    </source>
</evidence>
<dbReference type="Proteomes" id="UP000319783">
    <property type="component" value="Unassembled WGS sequence"/>
</dbReference>
<keyword evidence="5" id="KW-0676">Redox-active center</keyword>
<reference evidence="8 9" key="1">
    <citation type="submission" date="2019-04" db="EMBL/GenBank/DDBJ databases">
        <title>Genome of a novel bacterium Candidatus Jettenia ecosi reconstructed from metagenome of an anammox bioreactor.</title>
        <authorList>
            <person name="Mardanov A.V."/>
            <person name="Beletsky A.V."/>
            <person name="Ravin N.V."/>
            <person name="Botchkova E.A."/>
            <person name="Litti Y.V."/>
            <person name="Nozhevnikova A.N."/>
        </authorList>
    </citation>
    <scope>NUCLEOTIDE SEQUENCE [LARGE SCALE GENOMIC DNA]</scope>
    <source>
        <strain evidence="8">J2</strain>
    </source>
</reference>
<dbReference type="SUPFAM" id="SSF52833">
    <property type="entry name" value="Thioredoxin-like"/>
    <property type="match status" value="1"/>
</dbReference>
<evidence type="ECO:0000256" key="3">
    <source>
        <dbReference type="ARBA" id="ARBA00023002"/>
    </source>
</evidence>
<dbReference type="PANTHER" id="PTHR13887">
    <property type="entry name" value="GLUTATHIONE S-TRANSFERASE KAPPA"/>
    <property type="match status" value="1"/>
</dbReference>
<sequence>MMNKLSLLLFAKIMVYGTVFLFQADAASEKEKGTLTIESEGKQESNEDCDMEIPPHAIAVVNGTIITRQEVTEKIRDSVFEIQQVLLDARSNELYLKINSDLLDQEAKKRKIDTARILQDEVISKVREPTEAEALAFYHENKSQLSGEFNILKEQIINYLQRQRQSAEAKKLAELLRSKAQIQTVVDYLTLADVTTEPDRVLAVVNGEKITLKDIDKKLQPEIFKVQEQIYELQKQTVDLMINDLLFQQEAQRRNITIPELLNAEVTSKQKRITKKDILAFYMKNKDKIDANHGMAVDRGKITQYLKQHEEERAKAAFTERLRQTAALEVFLAAPKRSIEAISTQDQPSKGNENATITIVEFIDYECSTCSNLHEILEELMKEYGNKVRLVARDFPLQRHANAYKAALAAEAAREQGKYWEYIAILFQNQRALDVDNLKEYASQLGLNRKMFDEALDTEKFADRVKQDRMEALRLGLNSTPTVFVNGRRVAEKTHKSLKAAIETAWKEVAMK</sequence>
<dbReference type="Gene3D" id="3.40.30.10">
    <property type="entry name" value="Glutaredoxin"/>
    <property type="match status" value="1"/>
</dbReference>
<dbReference type="InterPro" id="IPR036249">
    <property type="entry name" value="Thioredoxin-like_sf"/>
</dbReference>
<dbReference type="EMBL" id="SULG01000029">
    <property type="protein sequence ID" value="TLD42050.1"/>
    <property type="molecule type" value="Genomic_DNA"/>
</dbReference>
<evidence type="ECO:0000256" key="2">
    <source>
        <dbReference type="ARBA" id="ARBA00022729"/>
    </source>
</evidence>
<dbReference type="InterPro" id="IPR012336">
    <property type="entry name" value="Thioredoxin-like_fold"/>
</dbReference>
<evidence type="ECO:0000256" key="4">
    <source>
        <dbReference type="ARBA" id="ARBA00023157"/>
    </source>
</evidence>
<accession>A0A533QN87</accession>
<evidence type="ECO:0000256" key="5">
    <source>
        <dbReference type="ARBA" id="ARBA00023284"/>
    </source>
</evidence>
<proteinExistence type="inferred from homology"/>
<dbReference type="GO" id="GO:0016491">
    <property type="term" value="F:oxidoreductase activity"/>
    <property type="evidence" value="ECO:0007669"/>
    <property type="project" value="UniProtKB-KW"/>
</dbReference>
<comment type="similarity">
    <text evidence="1">Belongs to the thioredoxin family. DsbA subfamily.</text>
</comment>
<evidence type="ECO:0000313" key="9">
    <source>
        <dbReference type="Proteomes" id="UP000319783"/>
    </source>
</evidence>
<feature type="signal peptide" evidence="6">
    <location>
        <begin position="1"/>
        <end position="26"/>
    </location>
</feature>
<dbReference type="PANTHER" id="PTHR13887:SF14">
    <property type="entry name" value="DISULFIDE BOND FORMATION PROTEIN D"/>
    <property type="match status" value="1"/>
</dbReference>
<dbReference type="Pfam" id="PF13462">
    <property type="entry name" value="Thioredoxin_4"/>
    <property type="match status" value="1"/>
</dbReference>
<dbReference type="InterPro" id="IPR027304">
    <property type="entry name" value="Trigger_fact/SurA_dom_sf"/>
</dbReference>
<gene>
    <name evidence="8" type="ORF">JETT_1692</name>
</gene>
<dbReference type="SUPFAM" id="SSF109998">
    <property type="entry name" value="Triger factor/SurA peptide-binding domain-like"/>
    <property type="match status" value="2"/>
</dbReference>
<comment type="caution">
    <text evidence="8">The sequence shown here is derived from an EMBL/GenBank/DDBJ whole genome shotgun (WGS) entry which is preliminary data.</text>
</comment>
<feature type="domain" description="Thioredoxin" evidence="7">
    <location>
        <begin position="328"/>
        <end position="507"/>
    </location>
</feature>
<feature type="chain" id="PRO_5022244907" evidence="6">
    <location>
        <begin position="27"/>
        <end position="512"/>
    </location>
</feature>
<dbReference type="AlphaFoldDB" id="A0A533QN87"/>
<name>A0A533QN87_9BACT</name>
<evidence type="ECO:0000256" key="1">
    <source>
        <dbReference type="ARBA" id="ARBA00005791"/>
    </source>
</evidence>
<keyword evidence="4" id="KW-1015">Disulfide bond</keyword>
<organism evidence="8 9">
    <name type="scientific">Candidatus Jettenia ecosi</name>
    <dbReference type="NCBI Taxonomy" id="2494326"/>
    <lineage>
        <taxon>Bacteria</taxon>
        <taxon>Pseudomonadati</taxon>
        <taxon>Planctomycetota</taxon>
        <taxon>Candidatus Brocadiia</taxon>
        <taxon>Candidatus Brocadiales</taxon>
        <taxon>Candidatus Brocadiaceae</taxon>
        <taxon>Candidatus Jettenia</taxon>
    </lineage>
</organism>
<evidence type="ECO:0000313" key="8">
    <source>
        <dbReference type="EMBL" id="TLD42050.1"/>
    </source>
</evidence>
<dbReference type="Gene3D" id="1.10.4030.10">
    <property type="entry name" value="Porin chaperone SurA, peptide-binding domain"/>
    <property type="match status" value="2"/>
</dbReference>
<keyword evidence="3" id="KW-0560">Oxidoreductase</keyword>
<dbReference type="InterPro" id="IPR013766">
    <property type="entry name" value="Thioredoxin_domain"/>
</dbReference>
<dbReference type="PROSITE" id="PS51352">
    <property type="entry name" value="THIOREDOXIN_2"/>
    <property type="match status" value="1"/>
</dbReference>
<protein>
    <submittedName>
        <fullName evidence="8">DSBA-like thioredoxin domain protein</fullName>
    </submittedName>
</protein>
<evidence type="ECO:0000259" key="7">
    <source>
        <dbReference type="PROSITE" id="PS51352"/>
    </source>
</evidence>
<keyword evidence="2 6" id="KW-0732">Signal</keyword>